<dbReference type="SUPFAM" id="SSF46955">
    <property type="entry name" value="Putative DNA-binding domain"/>
    <property type="match status" value="1"/>
</dbReference>
<dbReference type="Pfam" id="PF07739">
    <property type="entry name" value="TipAS"/>
    <property type="match status" value="1"/>
</dbReference>
<keyword evidence="2" id="KW-0238">DNA-binding</keyword>
<reference evidence="6 9" key="2">
    <citation type="submission" date="2019-07" db="EMBL/GenBank/DDBJ databases">
        <title>Draft genome sequences of 15 bacterial species constituting the stable defined intestinal microbiota of the GM15 gnotobiotic mouse model.</title>
        <authorList>
            <person name="Elie C."/>
            <person name="Mathieu A."/>
            <person name="Saliou A."/>
            <person name="Darnaud M."/>
            <person name="Leulier F."/>
            <person name="Tamellini A."/>
        </authorList>
    </citation>
    <scope>NUCLEOTIDE SEQUENCE [LARGE SCALE GENOMIC DNA]</scope>
    <source>
        <strain evidence="9">ASF 502</strain>
        <strain evidence="6">MD300</strain>
    </source>
</reference>
<sequence>MQTVHEVSRLTGISVRALHHYDAIGLLKPSRVTEAGYRLYDGAALRRLQNILFFRELQFPLKEIKAILDNPEFDPKEALDQQIRLLELQRTRIDRLISLAREAQKGGTDQMNFQAFQKTEYDRYAQEVREKWGTTQAYAEYEQKRKGRTDEEMEMAADRMMSLFAEMGSIRELPPGSREAQEKVRELQAFITENYYTCTDEILRGLGEMYVSDERMKRNIDQAGGEGTAEFVSQAIAWK</sequence>
<dbReference type="Gene3D" id="1.10.1660.10">
    <property type="match status" value="1"/>
</dbReference>
<dbReference type="GO" id="GO:0003700">
    <property type="term" value="F:DNA-binding transcription factor activity"/>
    <property type="evidence" value="ECO:0007669"/>
    <property type="project" value="InterPro"/>
</dbReference>
<evidence type="ECO:0000256" key="4">
    <source>
        <dbReference type="ARBA" id="ARBA00023163"/>
    </source>
</evidence>
<dbReference type="Gene3D" id="1.10.490.50">
    <property type="entry name" value="Antibiotic binding domain of TipA-like multidrug resistance regulators"/>
    <property type="match status" value="1"/>
</dbReference>
<accession>N2A1Y1</accession>
<dbReference type="Proteomes" id="UP000274920">
    <property type="component" value="Unassembled WGS sequence"/>
</dbReference>
<name>N2A1Y1_9FIRM</name>
<evidence type="ECO:0000313" key="7">
    <source>
        <dbReference type="EMBL" id="RRK33779.1"/>
    </source>
</evidence>
<dbReference type="InterPro" id="IPR047057">
    <property type="entry name" value="MerR_fam"/>
</dbReference>
<evidence type="ECO:0000259" key="5">
    <source>
        <dbReference type="PROSITE" id="PS50937"/>
    </source>
</evidence>
<proteinExistence type="predicted"/>
<accession>A0A3R8JS03</accession>
<evidence type="ECO:0000313" key="9">
    <source>
        <dbReference type="Proteomes" id="UP000474104"/>
    </source>
</evidence>
<dbReference type="OrthoDB" id="9814833at2"/>
<keyword evidence="4" id="KW-0804">Transcription</keyword>
<dbReference type="PANTHER" id="PTHR30204:SF90">
    <property type="entry name" value="HTH-TYPE TRANSCRIPTIONAL ACTIVATOR MTA"/>
    <property type="match status" value="1"/>
</dbReference>
<evidence type="ECO:0000256" key="3">
    <source>
        <dbReference type="ARBA" id="ARBA00023159"/>
    </source>
</evidence>
<dbReference type="InterPro" id="IPR009061">
    <property type="entry name" value="DNA-bd_dom_put_sf"/>
</dbReference>
<keyword evidence="1" id="KW-0805">Transcription regulation</keyword>
<dbReference type="STRING" id="2044587.C824_04878"/>
<evidence type="ECO:0000313" key="8">
    <source>
        <dbReference type="Proteomes" id="UP000274920"/>
    </source>
</evidence>
<gene>
    <name evidence="7" type="ORF">EBB54_22250</name>
    <name evidence="6" type="ORF">FMM80_25950</name>
</gene>
<dbReference type="eggNOG" id="COG0789">
    <property type="taxonomic scope" value="Bacteria"/>
</dbReference>
<comment type="caution">
    <text evidence="7">The sequence shown here is derived from an EMBL/GenBank/DDBJ whole genome shotgun (WGS) entry which is preliminary data.</text>
</comment>
<keyword evidence="8" id="KW-1185">Reference proteome</keyword>
<dbReference type="Proteomes" id="UP000474104">
    <property type="component" value="Unassembled WGS sequence"/>
</dbReference>
<dbReference type="HOGENOM" id="CLU_060077_0_6_9"/>
<evidence type="ECO:0000256" key="1">
    <source>
        <dbReference type="ARBA" id="ARBA00023015"/>
    </source>
</evidence>
<dbReference type="EMBL" id="VIRB01000149">
    <property type="protein sequence ID" value="NDO71903.1"/>
    <property type="molecule type" value="Genomic_DNA"/>
</dbReference>
<dbReference type="AlphaFoldDB" id="N2A1Y1"/>
<dbReference type="RefSeq" id="WP_004071275.1">
    <property type="nucleotide sequence ID" value="NZ_CASCYM010000085.1"/>
</dbReference>
<dbReference type="InterPro" id="IPR000551">
    <property type="entry name" value="MerR-type_HTH_dom"/>
</dbReference>
<dbReference type="SMART" id="SM00422">
    <property type="entry name" value="HTH_MERR"/>
    <property type="match status" value="1"/>
</dbReference>
<feature type="domain" description="HTH merR-type" evidence="5">
    <location>
        <begin position="1"/>
        <end position="70"/>
    </location>
</feature>
<dbReference type="PANTHER" id="PTHR30204">
    <property type="entry name" value="REDOX-CYCLING DRUG-SENSING TRANSCRIPTIONAL ACTIVATOR SOXR"/>
    <property type="match status" value="1"/>
</dbReference>
<organism evidence="7 8">
    <name type="scientific">Schaedlerella arabinosiphila</name>
    <dbReference type="NCBI Taxonomy" id="2044587"/>
    <lineage>
        <taxon>Bacteria</taxon>
        <taxon>Bacillati</taxon>
        <taxon>Bacillota</taxon>
        <taxon>Clostridia</taxon>
        <taxon>Lachnospirales</taxon>
        <taxon>Lachnospiraceae</taxon>
        <taxon>Schaedlerella</taxon>
    </lineage>
</organism>
<dbReference type="PROSITE" id="PS50937">
    <property type="entry name" value="HTH_MERR_2"/>
    <property type="match status" value="1"/>
</dbReference>
<dbReference type="InterPro" id="IPR012925">
    <property type="entry name" value="TipAS_dom"/>
</dbReference>
<keyword evidence="3" id="KW-0010">Activator</keyword>
<dbReference type="EMBL" id="RHJS01000002">
    <property type="protein sequence ID" value="RRK33779.1"/>
    <property type="molecule type" value="Genomic_DNA"/>
</dbReference>
<evidence type="ECO:0000313" key="6">
    <source>
        <dbReference type="EMBL" id="NDO71903.1"/>
    </source>
</evidence>
<dbReference type="InterPro" id="IPR036244">
    <property type="entry name" value="TipA-like_antibiotic-bd"/>
</dbReference>
<protein>
    <submittedName>
        <fullName evidence="7">MerR family transcriptional regulator</fullName>
    </submittedName>
</protein>
<reference evidence="7" key="1">
    <citation type="submission" date="2018-10" db="EMBL/GenBank/DDBJ databases">
        <title>Schaedlerella arabinophila gen. nov. sp. nov., isolated from the mouse intestinal tract and comparative analysis with the genome of the closely related altered Schaedler flora strain ASF502.</title>
        <authorList>
            <person name="Miyake S."/>
            <person name="Soh M."/>
            <person name="Seedorf H."/>
        </authorList>
    </citation>
    <scope>NUCLEOTIDE SEQUENCE [LARGE SCALE GENOMIC DNA]</scope>
    <source>
        <strain evidence="7">DSM 106076</strain>
    </source>
</reference>
<dbReference type="Pfam" id="PF13411">
    <property type="entry name" value="MerR_1"/>
    <property type="match status" value="1"/>
</dbReference>
<dbReference type="GO" id="GO:0003677">
    <property type="term" value="F:DNA binding"/>
    <property type="evidence" value="ECO:0007669"/>
    <property type="project" value="UniProtKB-KW"/>
</dbReference>
<dbReference type="SUPFAM" id="SSF89082">
    <property type="entry name" value="Antibiotic binding domain of TipA-like multidrug resistance regulators"/>
    <property type="match status" value="1"/>
</dbReference>
<dbReference type="CDD" id="cd01106">
    <property type="entry name" value="HTH_TipAL-Mta"/>
    <property type="match status" value="1"/>
</dbReference>
<evidence type="ECO:0000256" key="2">
    <source>
        <dbReference type="ARBA" id="ARBA00023125"/>
    </source>
</evidence>